<dbReference type="InterPro" id="IPR036397">
    <property type="entry name" value="RNaseH_sf"/>
</dbReference>
<dbReference type="PANTHER" id="PTHR47331:SF1">
    <property type="entry name" value="GAG-LIKE PROTEIN"/>
    <property type="match status" value="1"/>
</dbReference>
<dbReference type="AlphaFoldDB" id="A0A5N4B555"/>
<reference evidence="2 3" key="1">
    <citation type="journal article" date="2018" name="Elife">
        <title>Firefly genomes illuminate parallel origins of bioluminescence in beetles.</title>
        <authorList>
            <person name="Fallon T.R."/>
            <person name="Lower S.E."/>
            <person name="Chang C.H."/>
            <person name="Bessho-Uehara M."/>
            <person name="Martin G.J."/>
            <person name="Bewick A.J."/>
            <person name="Behringer M."/>
            <person name="Debat H.J."/>
            <person name="Wong I."/>
            <person name="Day J.C."/>
            <person name="Suvorov A."/>
            <person name="Silva C.J."/>
            <person name="Stanger-Hall K.F."/>
            <person name="Hall D.W."/>
            <person name="Schmitz R.J."/>
            <person name="Nelson D.R."/>
            <person name="Lewis S.M."/>
            <person name="Shigenobu S."/>
            <person name="Bybee S.M."/>
            <person name="Larracuente A.M."/>
            <person name="Oba Y."/>
            <person name="Weng J.K."/>
        </authorList>
    </citation>
    <scope>NUCLEOTIDE SEQUENCE [LARGE SCALE GENOMIC DNA]</scope>
    <source>
        <strain evidence="2">1611_PpyrPB1</strain>
        <tissue evidence="2">Whole body</tissue>
    </source>
</reference>
<sequence>MEKRFNVHTSKQTRKYFATCLPGIPQCYLCIVNHFERTISQKKSTNNLAVDLLRFLKHPITKDVEMFMGELPNDRLEPTFPLFPTGVDYGNPILIKLGYMRSGPTQKERIVFFICIAAKAIHLKMATSATFIACLQRFISRQLKILFNHRNRSKIGYFCAGEDIEWNIIPPRASHFGGEWKAGVKSMKLQYKRIVGNANLTYEETLTLLVQIENILNSRPINAMSNDPNDFNPLTPPHFLIARSLFRWERIVQIRQHLWKRRRKCNIGAVEIEMVQDKTKDCSRNVGAVERRQSAFIKMEIGTYY</sequence>
<proteinExistence type="predicted"/>
<keyword evidence="1" id="KW-1133">Transmembrane helix</keyword>
<protein>
    <submittedName>
        <fullName evidence="2">Uncharacterized protein</fullName>
    </submittedName>
</protein>
<name>A0A5N4B555_PHOPY</name>
<dbReference type="Proteomes" id="UP000327044">
    <property type="component" value="Unassembled WGS sequence"/>
</dbReference>
<keyword evidence="3" id="KW-1185">Reference proteome</keyword>
<dbReference type="GO" id="GO:0003676">
    <property type="term" value="F:nucleic acid binding"/>
    <property type="evidence" value="ECO:0007669"/>
    <property type="project" value="InterPro"/>
</dbReference>
<keyword evidence="1" id="KW-0812">Transmembrane</keyword>
<evidence type="ECO:0000256" key="1">
    <source>
        <dbReference type="SAM" id="Phobius"/>
    </source>
</evidence>
<dbReference type="Gene3D" id="3.30.420.10">
    <property type="entry name" value="Ribonuclease H-like superfamily/Ribonuclease H"/>
    <property type="match status" value="1"/>
</dbReference>
<dbReference type="InParanoid" id="A0A5N4B555"/>
<evidence type="ECO:0000313" key="2">
    <source>
        <dbReference type="EMBL" id="KAB0804668.1"/>
    </source>
</evidence>
<feature type="transmembrane region" description="Helical" evidence="1">
    <location>
        <begin position="110"/>
        <end position="133"/>
    </location>
</feature>
<dbReference type="EMBL" id="VVIM01000001">
    <property type="protein sequence ID" value="KAB0804668.1"/>
    <property type="molecule type" value="Genomic_DNA"/>
</dbReference>
<dbReference type="PANTHER" id="PTHR47331">
    <property type="entry name" value="PHD-TYPE DOMAIN-CONTAINING PROTEIN"/>
    <property type="match status" value="1"/>
</dbReference>
<evidence type="ECO:0000313" key="3">
    <source>
        <dbReference type="Proteomes" id="UP000327044"/>
    </source>
</evidence>
<organism evidence="2 3">
    <name type="scientific">Photinus pyralis</name>
    <name type="common">Common eastern firefly</name>
    <name type="synonym">Lampyris pyralis</name>
    <dbReference type="NCBI Taxonomy" id="7054"/>
    <lineage>
        <taxon>Eukaryota</taxon>
        <taxon>Metazoa</taxon>
        <taxon>Ecdysozoa</taxon>
        <taxon>Arthropoda</taxon>
        <taxon>Hexapoda</taxon>
        <taxon>Insecta</taxon>
        <taxon>Pterygota</taxon>
        <taxon>Neoptera</taxon>
        <taxon>Endopterygota</taxon>
        <taxon>Coleoptera</taxon>
        <taxon>Polyphaga</taxon>
        <taxon>Elateriformia</taxon>
        <taxon>Elateroidea</taxon>
        <taxon>Lampyridae</taxon>
        <taxon>Lampyrinae</taxon>
        <taxon>Photinus</taxon>
    </lineage>
</organism>
<keyword evidence="1" id="KW-0472">Membrane</keyword>
<gene>
    <name evidence="2" type="ORF">PPYR_01638</name>
</gene>
<accession>A0A5N4B555</accession>
<comment type="caution">
    <text evidence="2">The sequence shown here is derived from an EMBL/GenBank/DDBJ whole genome shotgun (WGS) entry which is preliminary data.</text>
</comment>